<dbReference type="PANTHER" id="PTHR22801">
    <property type="entry name" value="LITHOSTATHINE"/>
    <property type="match status" value="1"/>
</dbReference>
<feature type="domain" description="C-type lectin" evidence="2">
    <location>
        <begin position="1"/>
        <end position="115"/>
    </location>
</feature>
<dbReference type="InterPro" id="IPR016187">
    <property type="entry name" value="CTDL_fold"/>
</dbReference>
<proteinExistence type="predicted"/>
<organism evidence="3 4">
    <name type="scientific">Holothuria leucospilota</name>
    <name type="common">Black long sea cucumber</name>
    <name type="synonym">Mertensiothuria leucospilota</name>
    <dbReference type="NCBI Taxonomy" id="206669"/>
    <lineage>
        <taxon>Eukaryota</taxon>
        <taxon>Metazoa</taxon>
        <taxon>Echinodermata</taxon>
        <taxon>Eleutherozoa</taxon>
        <taxon>Echinozoa</taxon>
        <taxon>Holothuroidea</taxon>
        <taxon>Aspidochirotacea</taxon>
        <taxon>Aspidochirotida</taxon>
        <taxon>Holothuriidae</taxon>
        <taxon>Holothuria</taxon>
    </lineage>
</organism>
<sequence>MREGAHLVFIESELENKKVSHLAKEVSHLAKVARKEGNNRWWIGLTDKDTEVFIFTSTGVWKWYNVSLNYDNWSERQPDNARGNEDCGELGFKWSGENAFWNDARCTQQKKFICESGFGNDL</sequence>
<keyword evidence="4" id="KW-1185">Reference proteome</keyword>
<evidence type="ECO:0000256" key="1">
    <source>
        <dbReference type="ARBA" id="ARBA00023157"/>
    </source>
</evidence>
<evidence type="ECO:0000313" key="4">
    <source>
        <dbReference type="Proteomes" id="UP001152320"/>
    </source>
</evidence>
<evidence type="ECO:0000313" key="3">
    <source>
        <dbReference type="EMBL" id="KAJ8040016.1"/>
    </source>
</evidence>
<accession>A0A9Q1C780</accession>
<dbReference type="SUPFAM" id="SSF56436">
    <property type="entry name" value="C-type lectin-like"/>
    <property type="match status" value="1"/>
</dbReference>
<dbReference type="Proteomes" id="UP001152320">
    <property type="component" value="Chromosome 6"/>
</dbReference>
<dbReference type="Pfam" id="PF00059">
    <property type="entry name" value="Lectin_C"/>
    <property type="match status" value="1"/>
</dbReference>
<dbReference type="SMART" id="SM00034">
    <property type="entry name" value="CLECT"/>
    <property type="match status" value="1"/>
</dbReference>
<dbReference type="InterPro" id="IPR016186">
    <property type="entry name" value="C-type_lectin-like/link_sf"/>
</dbReference>
<dbReference type="AlphaFoldDB" id="A0A9Q1C780"/>
<dbReference type="EMBL" id="JAIZAY010000006">
    <property type="protein sequence ID" value="KAJ8040016.1"/>
    <property type="molecule type" value="Genomic_DNA"/>
</dbReference>
<keyword evidence="1" id="KW-1015">Disulfide bond</keyword>
<dbReference type="OrthoDB" id="10255512at2759"/>
<comment type="caution">
    <text evidence="3">The sequence shown here is derived from an EMBL/GenBank/DDBJ whole genome shotgun (WGS) entry which is preliminary data.</text>
</comment>
<dbReference type="PANTHER" id="PTHR22801:SF63">
    <property type="entry name" value="C-TYPE LECTIN DOMAIN-CONTAINING PROTEIN"/>
    <property type="match status" value="1"/>
</dbReference>
<protein>
    <submittedName>
        <fullName evidence="3">Neurocan core protein</fullName>
    </submittedName>
</protein>
<dbReference type="PROSITE" id="PS50041">
    <property type="entry name" value="C_TYPE_LECTIN_2"/>
    <property type="match status" value="1"/>
</dbReference>
<dbReference type="Gene3D" id="3.10.100.10">
    <property type="entry name" value="Mannose-Binding Protein A, subunit A"/>
    <property type="match status" value="1"/>
</dbReference>
<gene>
    <name evidence="3" type="ORF">HOLleu_14200</name>
</gene>
<evidence type="ECO:0000259" key="2">
    <source>
        <dbReference type="PROSITE" id="PS50041"/>
    </source>
</evidence>
<dbReference type="InterPro" id="IPR001304">
    <property type="entry name" value="C-type_lectin-like"/>
</dbReference>
<dbReference type="PROSITE" id="PS00615">
    <property type="entry name" value="C_TYPE_LECTIN_1"/>
    <property type="match status" value="1"/>
</dbReference>
<name>A0A9Q1C780_HOLLE</name>
<dbReference type="InterPro" id="IPR050801">
    <property type="entry name" value="Ca-Dep_Lectins_ImmuneDev"/>
</dbReference>
<dbReference type="InterPro" id="IPR018378">
    <property type="entry name" value="C-type_lectin_CS"/>
</dbReference>
<reference evidence="3" key="1">
    <citation type="submission" date="2021-10" db="EMBL/GenBank/DDBJ databases">
        <title>Tropical sea cucumber genome reveals ecological adaptation and Cuvierian tubules defense mechanism.</title>
        <authorList>
            <person name="Chen T."/>
        </authorList>
    </citation>
    <scope>NUCLEOTIDE SEQUENCE</scope>
    <source>
        <strain evidence="3">Nanhai2018</strain>
        <tissue evidence="3">Muscle</tissue>
    </source>
</reference>